<feature type="domain" description="AAA+ ATPase" evidence="7">
    <location>
        <begin position="479"/>
        <end position="811"/>
    </location>
</feature>
<dbReference type="SUPFAM" id="SSF52540">
    <property type="entry name" value="P-loop containing nucleoside triphosphate hydrolases"/>
    <property type="match status" value="4"/>
</dbReference>
<dbReference type="Pfam" id="PF13087">
    <property type="entry name" value="AAA_12"/>
    <property type="match status" value="1"/>
</dbReference>
<keyword evidence="2" id="KW-0547">Nucleotide-binding</keyword>
<dbReference type="InterPro" id="IPR003959">
    <property type="entry name" value="ATPase_AAA_core"/>
</dbReference>
<comment type="similarity">
    <text evidence="1">Belongs to the CbxX/CfxQ family.</text>
</comment>
<feature type="compositionally biased region" description="Polar residues" evidence="6">
    <location>
        <begin position="2109"/>
        <end position="2128"/>
    </location>
</feature>
<evidence type="ECO:0000256" key="6">
    <source>
        <dbReference type="SAM" id="MobiDB-lite"/>
    </source>
</evidence>
<dbReference type="GO" id="GO:0016887">
    <property type="term" value="F:ATP hydrolysis activity"/>
    <property type="evidence" value="ECO:0007669"/>
    <property type="project" value="InterPro"/>
</dbReference>
<dbReference type="FunFam" id="1.10.8.60:FF:000159">
    <property type="entry name" value="p-loop containing nucleoside triphosphate hydrolase protein"/>
    <property type="match status" value="1"/>
</dbReference>
<dbReference type="FunFam" id="3.40.50.300:FF:001660">
    <property type="entry name" value="NF-X1 finger and helicase protein, putative"/>
    <property type="match status" value="1"/>
</dbReference>
<evidence type="ECO:0000256" key="4">
    <source>
        <dbReference type="ARBA" id="ARBA00022840"/>
    </source>
</evidence>
<dbReference type="InterPro" id="IPR050773">
    <property type="entry name" value="CbxX/CfxQ_RuBisCO_ESX"/>
</dbReference>
<gene>
    <name evidence="8" type="ORF">BDY21DRAFT_321608</name>
</gene>
<keyword evidence="4" id="KW-0067">ATP-binding</keyword>
<feature type="region of interest" description="Disordered" evidence="6">
    <location>
        <begin position="1204"/>
        <end position="1257"/>
    </location>
</feature>
<evidence type="ECO:0000256" key="5">
    <source>
        <dbReference type="SAM" id="Coils"/>
    </source>
</evidence>
<dbReference type="InterPro" id="IPR047187">
    <property type="entry name" value="SF1_C_Upf1"/>
</dbReference>
<evidence type="ECO:0000256" key="3">
    <source>
        <dbReference type="ARBA" id="ARBA00022806"/>
    </source>
</evidence>
<dbReference type="CDD" id="cd06008">
    <property type="entry name" value="NF-X1-zinc-finger"/>
    <property type="match status" value="1"/>
</dbReference>
<dbReference type="GO" id="GO:0005524">
    <property type="term" value="F:ATP binding"/>
    <property type="evidence" value="ECO:0007669"/>
    <property type="project" value="UniProtKB-KW"/>
</dbReference>
<dbReference type="Pfam" id="PF00004">
    <property type="entry name" value="AAA"/>
    <property type="match status" value="3"/>
</dbReference>
<organism evidence="8 9">
    <name type="scientific">Lineolata rhizophorae</name>
    <dbReference type="NCBI Taxonomy" id="578093"/>
    <lineage>
        <taxon>Eukaryota</taxon>
        <taxon>Fungi</taxon>
        <taxon>Dikarya</taxon>
        <taxon>Ascomycota</taxon>
        <taxon>Pezizomycotina</taxon>
        <taxon>Dothideomycetes</taxon>
        <taxon>Dothideomycetes incertae sedis</taxon>
        <taxon>Lineolatales</taxon>
        <taxon>Lineolataceae</taxon>
        <taxon>Lineolata</taxon>
    </lineage>
</organism>
<feature type="compositionally biased region" description="Low complexity" evidence="6">
    <location>
        <begin position="2134"/>
        <end position="2144"/>
    </location>
</feature>
<dbReference type="Proteomes" id="UP000799766">
    <property type="component" value="Unassembled WGS sequence"/>
</dbReference>
<dbReference type="CDD" id="cd17936">
    <property type="entry name" value="EEXXEc_NFX1"/>
    <property type="match status" value="1"/>
</dbReference>
<keyword evidence="3" id="KW-0347">Helicase</keyword>
<evidence type="ECO:0000259" key="7">
    <source>
        <dbReference type="SMART" id="SM00382"/>
    </source>
</evidence>
<evidence type="ECO:0000313" key="9">
    <source>
        <dbReference type="Proteomes" id="UP000799766"/>
    </source>
</evidence>
<proteinExistence type="inferred from homology"/>
<dbReference type="Gene3D" id="3.40.50.300">
    <property type="entry name" value="P-loop containing nucleotide triphosphate hydrolases"/>
    <property type="match status" value="5"/>
</dbReference>
<keyword evidence="9" id="KW-1185">Reference proteome</keyword>
<accession>A0A6A6P085</accession>
<feature type="coiled-coil region" evidence="5">
    <location>
        <begin position="1138"/>
        <end position="1189"/>
    </location>
</feature>
<feature type="compositionally biased region" description="Pro residues" evidence="6">
    <location>
        <begin position="2152"/>
        <end position="2164"/>
    </location>
</feature>
<dbReference type="OrthoDB" id="2423195at2759"/>
<dbReference type="GO" id="GO:0004386">
    <property type="term" value="F:helicase activity"/>
    <property type="evidence" value="ECO:0007669"/>
    <property type="project" value="InterPro"/>
</dbReference>
<dbReference type="FunFam" id="1.10.8.60:FF:000160">
    <property type="entry name" value="WGS project CABT00000000 data, contig 2.55"/>
    <property type="match status" value="1"/>
</dbReference>
<dbReference type="PANTHER" id="PTHR43392:SF2">
    <property type="entry name" value="AAA-TYPE ATPASE FAMILY PROTEIN _ ANKYRIN REPEAT FAMILY PROTEIN"/>
    <property type="match status" value="1"/>
</dbReference>
<feature type="compositionally biased region" description="Polar residues" evidence="6">
    <location>
        <begin position="1227"/>
        <end position="1237"/>
    </location>
</feature>
<feature type="domain" description="AAA+ ATPase" evidence="7">
    <location>
        <begin position="1878"/>
        <end position="2011"/>
    </location>
</feature>
<feature type="domain" description="AAA+ ATPase" evidence="7">
    <location>
        <begin position="1601"/>
        <end position="1743"/>
    </location>
</feature>
<feature type="coiled-coil region" evidence="5">
    <location>
        <begin position="2202"/>
        <end position="2249"/>
    </location>
</feature>
<protein>
    <submittedName>
        <fullName evidence="8">P-loop containing nucleoside triphosphate hydrolase protein</fullName>
    </submittedName>
</protein>
<dbReference type="PRINTS" id="PR00819">
    <property type="entry name" value="CBXCFQXSUPER"/>
</dbReference>
<dbReference type="InterPro" id="IPR041677">
    <property type="entry name" value="DNA2/NAM7_AAA_11"/>
</dbReference>
<feature type="region of interest" description="Disordered" evidence="6">
    <location>
        <begin position="2106"/>
        <end position="2174"/>
    </location>
</feature>
<keyword evidence="8" id="KW-0378">Hydrolase</keyword>
<evidence type="ECO:0000256" key="1">
    <source>
        <dbReference type="ARBA" id="ARBA00010378"/>
    </source>
</evidence>
<name>A0A6A6P085_9PEZI</name>
<dbReference type="InterPro" id="IPR027417">
    <property type="entry name" value="P-loop_NTPase"/>
</dbReference>
<evidence type="ECO:0000313" key="8">
    <source>
        <dbReference type="EMBL" id="KAF2457238.1"/>
    </source>
</evidence>
<dbReference type="Gene3D" id="1.10.8.60">
    <property type="match status" value="2"/>
</dbReference>
<dbReference type="InterPro" id="IPR041627">
    <property type="entry name" value="AAA_lid_6"/>
</dbReference>
<dbReference type="SMART" id="SM00382">
    <property type="entry name" value="AAA"/>
    <property type="match status" value="4"/>
</dbReference>
<dbReference type="EMBL" id="MU001681">
    <property type="protein sequence ID" value="KAF2457238.1"/>
    <property type="molecule type" value="Genomic_DNA"/>
</dbReference>
<dbReference type="CDD" id="cd00009">
    <property type="entry name" value="AAA"/>
    <property type="match status" value="3"/>
</dbReference>
<dbReference type="Pfam" id="PF17866">
    <property type="entry name" value="AAA_lid_6"/>
    <property type="match status" value="1"/>
</dbReference>
<dbReference type="PANTHER" id="PTHR43392">
    <property type="entry name" value="AAA-TYPE ATPASE FAMILY PROTEIN / ANKYRIN REPEAT FAMILY PROTEIN"/>
    <property type="match status" value="1"/>
</dbReference>
<feature type="domain" description="AAA+ ATPase" evidence="7">
    <location>
        <begin position="1322"/>
        <end position="1458"/>
    </location>
</feature>
<dbReference type="FunFam" id="3.40.50.300:FF:000216">
    <property type="entry name" value="Type VII secretion ATPase EccA"/>
    <property type="match status" value="3"/>
</dbReference>
<keyword evidence="5" id="KW-0175">Coiled coil</keyword>
<dbReference type="Pfam" id="PF13086">
    <property type="entry name" value="AAA_11"/>
    <property type="match status" value="1"/>
</dbReference>
<sequence length="2283" mass="256506">MDQSRRDQLSKLFWAVLYGKRKVQNSFDAKLFIQSISVQNEPSQCLEKIMAKPEGVNALGKAVRVDVSYGFLNTSAGDFLRFLMVPDLRDICGGSFLRKAIEVVMEPPTFWDALVNAHGEDHLDSATTRAFAQLLLFLISSPLDVPTNSRQVAERVTANASFLNSDCSETRNFGHKIRHVLKTTSSGSNVTQLGYFHPGGRHDNDFEDFRQISILPTPDELVSQERAFYRRATDVDDADPEARLAIHLDNQFRLTREDMLEELKSDLQIAMGKTARRPSGRILNGLTLVGVECGSSPNWRPPRFAFKFYGGLPELRRRSRAERKKFLDENKSFLKHQSAGCLMENANPIAFVTVDRMEDKLLDDKPVLVLYIDGEQRRLATLLAAKRRGTAFSFVQVDTAIFAYEPVLKCLQEKTAMPLAEELWPSSNQNRSAESPVPLSHLIQSIESCPDDDVGPLLGCSTSVVLDSSQKSALIEGLRNRVCNIQGPPGTGKSFIGALIAKALVDHCREKILVLCYTNHALDQFLQDIMKIGVPSDAMVRLGSKSTPATKHLNLYEQAAQIKRTRDSFAAVTLLETETELHNQPLVRAAKAFCHSQISYEELMLHLEFHSEDSEFHSALQIPETSDGMTVVDHRGKRLGPNYLYSRWISGSDGGVFKTDVRSKYPNVWNMSKDARLSRSSTWETEILRERANSFLECMRRYQKSQSEYEIVRGQKRTEVLKNKRIIGCTTTGASKYFRTLQTAAPGIIMVEEAGEILESHVLASITDETKQLILIGDHKQLRPKVNNYNLTIEKGLGYNLNCSLFERLVLSGFPHQTLVKQHRMCPEISSIPRLLTYPNLQDAPSVKNRPRLRGFQNKIVFFNHEYMENNFQRIADHRDEGAKSSKENLFEAEMILKCVRYLGQQGYRTDDIVVLTPYLGQLRLLYTVLKKENDPYLDDLDSYDLVRAGLMPAGSANVAKRPIRISTIDNYQGEESNIVIATLTRSNESGEIGFMAAPQRLNVLVSRSRNGLIMMGNSKTLIQSKKGKDLWSKFFNHLKSNNCIFNGFPLQCERHPDRKVLIERKEQFDSECPDGGCSEQCTKLLNCNVHACPQRCHQIVDHSKIECQVPLEFTCPKGHKMYRKCGVNKGPTCQKCEAEQKAREARLKKEMELEQRRQERQRAYANELAEIQEEIEFQRRLLKEEDDQQDRVKTMAQRKADLAKAKEAVSKRRANNTPPIAREQVSEPSTTFGANKTRSHNTSASSNVASTSSPVTDETPNFLCSSAYDEWERQKEFEGASNDAMDVLMNMIGLEDVKQKFLDIKATIDTTIRQRISLKDERFGAAFLGNPGTGKTTVARLYGDFLASVGAIPGNEFIETSGSRLANDGVSGCKKHIEDIVKNGGGAIFIDEAYQLVSGTSYGGAQVLDFLLAEMENLTGKVVFILAGYNKQMEKLFAHNPGIPSRIPQSIQFPDYEDKELAEILGGLIKKKYRNSMKVEGGLRGLYIRIAARRVGRGRGRNGFGNARAMQNAFQRMSERQSRRLVLERRAGKQPDDYLFTKEDIIGPDPSTALKDMPALTTLQSLTGLSAVKHSVRVLLETIKLNYQRELEEKVIVEFSLNRVFIGSPGTGKTSVAKLYGAILADLGLLSNGEVVVKNPADFVGGALGQSEETTKGILAATQGKVLVIDEAYMLYNSNAGAGWAASDPYKTAVIDTIVAEVQSNPGDDRCVLLLGYKDQMEEMFRNVNPGLSRRFPIASAFNFEDFSDDELLEILDLKLNKIQFKVTDQGKRVALEVLRRARNRPNFGNAGEIDILLDKAKAVHQTRLMANETTKFDTFEAKDFDEDFDRAERAVTNCRLLFRDIVGCEDVVEKFEGYQKIVARLKEIGEDPREEIPFSFLFRGPPGTGKTTTARKMGKIYYDMGFLATAEVVECSSSDLVAQYIGQTGPKTRQQLDKALGKVLFIDEAYRLAEGHFAQEAMDELVDSLTKEHYARKLVVILAGYDEDINRLMATNPGLTSRFPETVTFNHMRPEECLTLFVQAFRKKKIDTSILDPMADSLRAELIGRFAELARQPSWGNARDVKTLVQNIYRAVLKAPRPTSSGLTKEYILIEVDAMISERSNRKQTGFRSEAVQSQPMQADSHTPSRPPTTTTISTSTTQNQESQNWPPPPENCDPPPNLQESTTPRDAGVDDATWQQLQSDMAAQSSRSLAHAMLLSRLRDEQESLRAIEAREREELLRELERKRKEEEARRKKEAEAQAKLRHMGVCPVGFRWIKQRSGYRCAGGSHFVGNEALGL</sequence>
<dbReference type="CDD" id="cd18808">
    <property type="entry name" value="SF1_C_Upf1"/>
    <property type="match status" value="1"/>
</dbReference>
<feature type="compositionally biased region" description="Low complexity" evidence="6">
    <location>
        <begin position="1241"/>
        <end position="1254"/>
    </location>
</feature>
<dbReference type="InterPro" id="IPR041679">
    <property type="entry name" value="DNA2/NAM7-like_C"/>
</dbReference>
<reference evidence="8" key="1">
    <citation type="journal article" date="2020" name="Stud. Mycol.">
        <title>101 Dothideomycetes genomes: a test case for predicting lifestyles and emergence of pathogens.</title>
        <authorList>
            <person name="Haridas S."/>
            <person name="Albert R."/>
            <person name="Binder M."/>
            <person name="Bloem J."/>
            <person name="Labutti K."/>
            <person name="Salamov A."/>
            <person name="Andreopoulos B."/>
            <person name="Baker S."/>
            <person name="Barry K."/>
            <person name="Bills G."/>
            <person name="Bluhm B."/>
            <person name="Cannon C."/>
            <person name="Castanera R."/>
            <person name="Culley D."/>
            <person name="Daum C."/>
            <person name="Ezra D."/>
            <person name="Gonzalez J."/>
            <person name="Henrissat B."/>
            <person name="Kuo A."/>
            <person name="Liang C."/>
            <person name="Lipzen A."/>
            <person name="Lutzoni F."/>
            <person name="Magnuson J."/>
            <person name="Mondo S."/>
            <person name="Nolan M."/>
            <person name="Ohm R."/>
            <person name="Pangilinan J."/>
            <person name="Park H.-J."/>
            <person name="Ramirez L."/>
            <person name="Alfaro M."/>
            <person name="Sun H."/>
            <person name="Tritt A."/>
            <person name="Yoshinaga Y."/>
            <person name="Zwiers L.-H."/>
            <person name="Turgeon B."/>
            <person name="Goodwin S."/>
            <person name="Spatafora J."/>
            <person name="Crous P."/>
            <person name="Grigoriev I."/>
        </authorList>
    </citation>
    <scope>NUCLEOTIDE SEQUENCE</scope>
    <source>
        <strain evidence="8">ATCC 16933</strain>
    </source>
</reference>
<evidence type="ECO:0000256" key="2">
    <source>
        <dbReference type="ARBA" id="ARBA00022741"/>
    </source>
</evidence>
<dbReference type="InterPro" id="IPR003593">
    <property type="entry name" value="AAA+_ATPase"/>
</dbReference>
<dbReference type="InterPro" id="IPR000641">
    <property type="entry name" value="CbxX/CfxQ"/>
</dbReference>